<protein>
    <submittedName>
        <fullName evidence="1">Uncharacterized protein</fullName>
    </submittedName>
</protein>
<evidence type="ECO:0000313" key="1">
    <source>
        <dbReference type="EMBL" id="KUM47423.1"/>
    </source>
</evidence>
<dbReference type="EMBL" id="LKAM01000007">
    <property type="protein sequence ID" value="KUM47423.1"/>
    <property type="molecule type" value="Genomic_DNA"/>
</dbReference>
<accession>A0A117NGW4</accession>
<comment type="caution">
    <text evidence="1">The sequence shown here is derived from an EMBL/GenBank/DDBJ whole genome shotgun (WGS) entry which is preliminary data.</text>
</comment>
<keyword evidence="1" id="KW-0496">Mitochondrion</keyword>
<geneLocation type="mitochondrion" evidence="1"/>
<sequence>MLFPTRVTYLFIRTHYSINRERIESGHNRRIGGWVEIVGSATSITCILQLDMLRDKGRKKSPSYRPFSTGDL</sequence>
<dbReference type="AlphaFoldDB" id="A0A117NGW4"/>
<reference evidence="1" key="1">
    <citation type="journal article" date="2015" name="Genome Biol. Evol.">
        <title>Organellar Genomes of White Spruce (Picea glauca): Assembly and Annotation.</title>
        <authorList>
            <person name="Jackman S.D."/>
            <person name="Warren R.L."/>
            <person name="Gibb E.A."/>
            <person name="Vandervalk B.P."/>
            <person name="Mohamadi H."/>
            <person name="Chu J."/>
            <person name="Raymond A."/>
            <person name="Pleasance S."/>
            <person name="Coope R."/>
            <person name="Wildung M.R."/>
            <person name="Ritland C.E."/>
            <person name="Bousquet J."/>
            <person name="Jones S.J."/>
            <person name="Bohlmann J."/>
            <person name="Birol I."/>
        </authorList>
    </citation>
    <scope>NUCLEOTIDE SEQUENCE [LARGE SCALE GENOMIC DNA]</scope>
    <source>
        <tissue evidence="1">Flushing bud</tissue>
    </source>
</reference>
<name>A0A117NGW4_PICGL</name>
<proteinExistence type="predicted"/>
<gene>
    <name evidence="1" type="ORF">ABT39_MTgene5608</name>
</gene>
<organism evidence="1">
    <name type="scientific">Picea glauca</name>
    <name type="common">White spruce</name>
    <name type="synonym">Pinus glauca</name>
    <dbReference type="NCBI Taxonomy" id="3330"/>
    <lineage>
        <taxon>Eukaryota</taxon>
        <taxon>Viridiplantae</taxon>
        <taxon>Streptophyta</taxon>
        <taxon>Embryophyta</taxon>
        <taxon>Tracheophyta</taxon>
        <taxon>Spermatophyta</taxon>
        <taxon>Pinopsida</taxon>
        <taxon>Pinidae</taxon>
        <taxon>Conifers I</taxon>
        <taxon>Pinales</taxon>
        <taxon>Pinaceae</taxon>
        <taxon>Picea</taxon>
    </lineage>
</organism>